<accession>A0A9Q1KZI9</accession>
<reference evidence="2" key="1">
    <citation type="submission" date="2022-04" db="EMBL/GenBank/DDBJ databases">
        <title>Carnegiea gigantea Genome sequencing and assembly v2.</title>
        <authorList>
            <person name="Copetti D."/>
            <person name="Sanderson M.J."/>
            <person name="Burquez A."/>
            <person name="Wojciechowski M.F."/>
        </authorList>
    </citation>
    <scope>NUCLEOTIDE SEQUENCE</scope>
    <source>
        <strain evidence="2">SGP5-SGP5p</strain>
        <tissue evidence="2">Aerial part</tissue>
    </source>
</reference>
<name>A0A9Q1KZI9_9CARY</name>
<evidence type="ECO:0000256" key="1">
    <source>
        <dbReference type="SAM" id="Phobius"/>
    </source>
</evidence>
<protein>
    <submittedName>
        <fullName evidence="2">Uncharacterized protein</fullName>
    </submittedName>
</protein>
<keyword evidence="3" id="KW-1185">Reference proteome</keyword>
<organism evidence="2 3">
    <name type="scientific">Carnegiea gigantea</name>
    <dbReference type="NCBI Taxonomy" id="171969"/>
    <lineage>
        <taxon>Eukaryota</taxon>
        <taxon>Viridiplantae</taxon>
        <taxon>Streptophyta</taxon>
        <taxon>Embryophyta</taxon>
        <taxon>Tracheophyta</taxon>
        <taxon>Spermatophyta</taxon>
        <taxon>Magnoliopsida</taxon>
        <taxon>eudicotyledons</taxon>
        <taxon>Gunneridae</taxon>
        <taxon>Pentapetalae</taxon>
        <taxon>Caryophyllales</taxon>
        <taxon>Cactineae</taxon>
        <taxon>Cactaceae</taxon>
        <taxon>Cactoideae</taxon>
        <taxon>Echinocereeae</taxon>
        <taxon>Carnegiea</taxon>
    </lineage>
</organism>
<feature type="transmembrane region" description="Helical" evidence="1">
    <location>
        <begin position="87"/>
        <end position="109"/>
    </location>
</feature>
<gene>
    <name evidence="2" type="ORF">Cgig2_018305</name>
</gene>
<dbReference type="Proteomes" id="UP001153076">
    <property type="component" value="Unassembled WGS sequence"/>
</dbReference>
<comment type="caution">
    <text evidence="2">The sequence shown here is derived from an EMBL/GenBank/DDBJ whole genome shotgun (WGS) entry which is preliminary data.</text>
</comment>
<sequence length="185" mass="19744">MRCTIAWRGAPHQITSRFARYSAVANGSTAQAGGMHGGIRSIEYSAKMADVVGYPADSLDFRPLIKELVLQSLNFEATDPARIDLPIGFLDVCFSLLLGFSSVSFVALLPELAPFKVITGTTVEQITRLSWLTGRHPSLDGGVGASVLHCGGFGSLSVTGEGDRVKVSCSISKIQDITWQEHGMG</sequence>
<keyword evidence="1" id="KW-0812">Transmembrane</keyword>
<keyword evidence="1" id="KW-0472">Membrane</keyword>
<dbReference type="EMBL" id="JAKOGI010000008">
    <property type="protein sequence ID" value="KAJ8451671.1"/>
    <property type="molecule type" value="Genomic_DNA"/>
</dbReference>
<evidence type="ECO:0000313" key="2">
    <source>
        <dbReference type="EMBL" id="KAJ8451671.1"/>
    </source>
</evidence>
<keyword evidence="1" id="KW-1133">Transmembrane helix</keyword>
<evidence type="ECO:0000313" key="3">
    <source>
        <dbReference type="Proteomes" id="UP001153076"/>
    </source>
</evidence>
<proteinExistence type="predicted"/>
<dbReference type="AlphaFoldDB" id="A0A9Q1KZI9"/>